<dbReference type="GO" id="GO:0005829">
    <property type="term" value="C:cytosol"/>
    <property type="evidence" value="ECO:0007669"/>
    <property type="project" value="TreeGrafter"/>
</dbReference>
<evidence type="ECO:0000256" key="5">
    <source>
        <dbReference type="ARBA" id="ARBA00023244"/>
    </source>
</evidence>
<dbReference type="GO" id="GO:0004655">
    <property type="term" value="F:porphobilinogen synthase activity"/>
    <property type="evidence" value="ECO:0007669"/>
    <property type="project" value="UniProtKB-EC"/>
</dbReference>
<organism evidence="11 12">
    <name type="scientific">Opisthorchis viverrini</name>
    <name type="common">Southeast Asian liver fluke</name>
    <dbReference type="NCBI Taxonomy" id="6198"/>
    <lineage>
        <taxon>Eukaryota</taxon>
        <taxon>Metazoa</taxon>
        <taxon>Spiralia</taxon>
        <taxon>Lophotrochozoa</taxon>
        <taxon>Platyhelminthes</taxon>
        <taxon>Trematoda</taxon>
        <taxon>Digenea</taxon>
        <taxon>Opisthorchiida</taxon>
        <taxon>Opisthorchiata</taxon>
        <taxon>Opisthorchiidae</taxon>
        <taxon>Opisthorchis</taxon>
    </lineage>
</organism>
<accession>A0A074ZGG1</accession>
<reference evidence="11 12" key="1">
    <citation type="submission" date="2013-11" db="EMBL/GenBank/DDBJ databases">
        <title>Opisthorchis viverrini - life in the bile duct.</title>
        <authorList>
            <person name="Young N.D."/>
            <person name="Nagarajan N."/>
            <person name="Lin S.J."/>
            <person name="Korhonen P.K."/>
            <person name="Jex A.R."/>
            <person name="Hall R.S."/>
            <person name="Safavi-Hemami H."/>
            <person name="Kaewkong W."/>
            <person name="Bertrand D."/>
            <person name="Gao S."/>
            <person name="Seet Q."/>
            <person name="Wongkham S."/>
            <person name="Teh B.T."/>
            <person name="Wongkham C."/>
            <person name="Intapan P.M."/>
            <person name="Maleewong W."/>
            <person name="Yang X."/>
            <person name="Hu M."/>
            <person name="Wang Z."/>
            <person name="Hofmann A."/>
            <person name="Sternberg P.W."/>
            <person name="Tan P."/>
            <person name="Wang J."/>
            <person name="Gasser R.B."/>
        </authorList>
    </citation>
    <scope>NUCLEOTIDE SEQUENCE [LARGE SCALE GENOMIC DNA]</scope>
</reference>
<dbReference type="PANTHER" id="PTHR11458">
    <property type="entry name" value="DELTA-AMINOLEVULINIC ACID DEHYDRATASE"/>
    <property type="match status" value="1"/>
</dbReference>
<keyword evidence="3" id="KW-0350">Heme biosynthesis</keyword>
<comment type="pathway">
    <text evidence="1">Porphyrin-containing compound metabolism; protoporphyrin-IX biosynthesis; coproporphyrinogen-III from 5-aminolevulinate: step 1/4.</text>
</comment>
<evidence type="ECO:0000256" key="6">
    <source>
        <dbReference type="ARBA" id="ARBA00025628"/>
    </source>
</evidence>
<dbReference type="CTD" id="20328174"/>
<dbReference type="GO" id="GO:0008270">
    <property type="term" value="F:zinc ion binding"/>
    <property type="evidence" value="ECO:0007669"/>
    <property type="project" value="TreeGrafter"/>
</dbReference>
<dbReference type="GO" id="GO:0006782">
    <property type="term" value="P:protoporphyrinogen IX biosynthetic process"/>
    <property type="evidence" value="ECO:0007669"/>
    <property type="project" value="UniProtKB-UniPathway"/>
</dbReference>
<evidence type="ECO:0000256" key="1">
    <source>
        <dbReference type="ARBA" id="ARBA00004694"/>
    </source>
</evidence>
<comment type="subunit">
    <text evidence="7">Homooctamer; active form. Homohexamer; low activity form.</text>
</comment>
<dbReference type="RefSeq" id="XP_009169883.1">
    <property type="nucleotide sequence ID" value="XM_009171619.1"/>
</dbReference>
<dbReference type="Gene3D" id="3.20.20.70">
    <property type="entry name" value="Aldolase class I"/>
    <property type="match status" value="1"/>
</dbReference>
<proteinExistence type="inferred from homology"/>
<name>A0A074ZGG1_OPIVI</name>
<protein>
    <recommendedName>
        <fullName evidence="9">Delta-aminolevulinic acid dehydratase</fullName>
        <ecNumber evidence="9">4.2.1.24</ecNumber>
    </recommendedName>
</protein>
<evidence type="ECO:0000256" key="10">
    <source>
        <dbReference type="RuleBase" id="RU004161"/>
    </source>
</evidence>
<dbReference type="GeneID" id="20328174"/>
<evidence type="ECO:0000256" key="8">
    <source>
        <dbReference type="ARBA" id="ARBA00047651"/>
    </source>
</evidence>
<dbReference type="PANTHER" id="PTHR11458:SF0">
    <property type="entry name" value="DELTA-AMINOLEVULINIC ACID DEHYDRATASE"/>
    <property type="match status" value="1"/>
</dbReference>
<dbReference type="KEGG" id="ovi:T265_14007"/>
<gene>
    <name evidence="11" type="ORF">T265_14007</name>
</gene>
<dbReference type="EC" id="4.2.1.24" evidence="9"/>
<dbReference type="NCBIfam" id="NF006762">
    <property type="entry name" value="PRK09283.1"/>
    <property type="match status" value="1"/>
</dbReference>
<dbReference type="PRINTS" id="PR00144">
    <property type="entry name" value="DALDHYDRTASE"/>
</dbReference>
<dbReference type="EMBL" id="KL596749">
    <property type="protein sequence ID" value="KER26376.1"/>
    <property type="molecule type" value="Genomic_DNA"/>
</dbReference>
<comment type="similarity">
    <text evidence="2 10">Belongs to the ALAD family.</text>
</comment>
<keyword evidence="5 9" id="KW-0627">Porphyrin biosynthesis</keyword>
<evidence type="ECO:0000256" key="4">
    <source>
        <dbReference type="ARBA" id="ARBA00023239"/>
    </source>
</evidence>
<evidence type="ECO:0000313" key="12">
    <source>
        <dbReference type="Proteomes" id="UP000054324"/>
    </source>
</evidence>
<evidence type="ECO:0000313" key="11">
    <source>
        <dbReference type="EMBL" id="KER26376.1"/>
    </source>
</evidence>
<dbReference type="PROSITE" id="PS00169">
    <property type="entry name" value="D_ALA_DEHYDRATASE"/>
    <property type="match status" value="1"/>
</dbReference>
<comment type="function">
    <text evidence="6">Catalyzes an early step in the biosynthesis of tetrapyrroles. Binds two molecules of 5-aminolevulinate per subunit, each at a distinct site, and catalyzes their condensation to form porphobilinogen.</text>
</comment>
<keyword evidence="4 9" id="KW-0456">Lyase</keyword>
<evidence type="ECO:0000256" key="9">
    <source>
        <dbReference type="RuleBase" id="RU000515"/>
    </source>
</evidence>
<dbReference type="InterPro" id="IPR001731">
    <property type="entry name" value="ALAD"/>
</dbReference>
<dbReference type="SMART" id="SM01004">
    <property type="entry name" value="ALAD"/>
    <property type="match status" value="1"/>
</dbReference>
<dbReference type="Pfam" id="PF00490">
    <property type="entry name" value="ALAD"/>
    <property type="match status" value="1"/>
</dbReference>
<dbReference type="AlphaFoldDB" id="A0A074ZGG1"/>
<dbReference type="InterPro" id="IPR030656">
    <property type="entry name" value="ALAD_AS"/>
</dbReference>
<keyword evidence="12" id="KW-1185">Reference proteome</keyword>
<dbReference type="UniPathway" id="UPA00251">
    <property type="reaction ID" value="UER00318"/>
</dbReference>
<sequence length="523" mass="57694">MPHAVKMAVLVCSNGVRSGRAFIWSDLKSWSSNASALQMDVDAAKQWSLDWHLPLNDEKCVHVSFGGDSANAFVMHGEKGPENIMKIDAKKDLGIWVSSNLSFAPHHEKSAQKAFAVLRMIRRTFSRITRMDFQILYGAYVRPLLEYANQVVYSGRTKDVTLIERVQRAATRMVAGLKSVDYETRLATLDLFPLEYRRLRRDLILTYALFEQSLANSANPDAYELIPSLLDQKRVGVNRLREYLGPLIKRKLSAVLLFGAAVRSEDKDSVGSMGDSQSGPVISAVRLLKQEFPSLVVICDVCLCAYTDHGHCGILFEDGSIDPGSSVDRLAQVACAYAKAGADIVAPSDMMDGRVKAIKEAIRSVGLSEKVAVMSYSAKFASSFYGPFRDAADSAPAFGDRRCYQLPPGSRGLAIRAALSGFFAFFLQLRDAQEGADIIMVKPGTPYLDILNEVRQQLPYHPLAVYHVSGEYAMLMHAAKAGAVDLKRAGLELMTCFRRAGASVIITYLTPHLLEWDLSESCL</sequence>
<evidence type="ECO:0000256" key="7">
    <source>
        <dbReference type="ARBA" id="ARBA00025861"/>
    </source>
</evidence>
<evidence type="ECO:0000256" key="2">
    <source>
        <dbReference type="ARBA" id="ARBA00008055"/>
    </source>
</evidence>
<comment type="catalytic activity">
    <reaction evidence="8 9">
        <text>2 5-aminolevulinate = porphobilinogen + 2 H2O + H(+)</text>
        <dbReference type="Rhea" id="RHEA:24064"/>
        <dbReference type="ChEBI" id="CHEBI:15377"/>
        <dbReference type="ChEBI" id="CHEBI:15378"/>
        <dbReference type="ChEBI" id="CHEBI:58126"/>
        <dbReference type="ChEBI" id="CHEBI:356416"/>
        <dbReference type="EC" id="4.2.1.24"/>
    </reaction>
</comment>
<dbReference type="Proteomes" id="UP000054324">
    <property type="component" value="Unassembled WGS sequence"/>
</dbReference>
<dbReference type="STRING" id="6198.A0A074ZGG1"/>
<evidence type="ECO:0000256" key="3">
    <source>
        <dbReference type="ARBA" id="ARBA00023133"/>
    </source>
</evidence>
<dbReference type="InterPro" id="IPR013785">
    <property type="entry name" value="Aldolase_TIM"/>
</dbReference>
<dbReference type="OrthoDB" id="1530at2759"/>
<dbReference type="SUPFAM" id="SSF51569">
    <property type="entry name" value="Aldolase"/>
    <property type="match status" value="1"/>
</dbReference>